<dbReference type="InterPro" id="IPR013024">
    <property type="entry name" value="GGCT-like"/>
</dbReference>
<accession>E7RVJ9</accession>
<comment type="caution">
    <text evidence="2">The sequence shown here is derived from an EMBL/GenBank/DDBJ whole genome shotgun (WGS) entry which is preliminary data.</text>
</comment>
<protein>
    <submittedName>
        <fullName evidence="2">AIG2-like family protein</fullName>
    </submittedName>
</protein>
<name>E7RVJ9_9BURK</name>
<keyword evidence="3" id="KW-1185">Reference proteome</keyword>
<dbReference type="InterPro" id="IPR036568">
    <property type="entry name" value="GGCT-like_sf"/>
</dbReference>
<organism evidence="2 3">
    <name type="scientific">Lautropia mirabilis ATCC 51599</name>
    <dbReference type="NCBI Taxonomy" id="887898"/>
    <lineage>
        <taxon>Bacteria</taxon>
        <taxon>Pseudomonadati</taxon>
        <taxon>Pseudomonadota</taxon>
        <taxon>Betaproteobacteria</taxon>
        <taxon>Burkholderiales</taxon>
        <taxon>Burkholderiaceae</taxon>
        <taxon>Lautropia</taxon>
    </lineage>
</organism>
<evidence type="ECO:0000313" key="2">
    <source>
        <dbReference type="EMBL" id="EFV95803.1"/>
    </source>
</evidence>
<dbReference type="EMBL" id="AEQP01000002">
    <property type="protein sequence ID" value="EFV95803.1"/>
    <property type="molecule type" value="Genomic_DNA"/>
</dbReference>
<dbReference type="InterPro" id="IPR009288">
    <property type="entry name" value="AIG2-like_dom"/>
</dbReference>
<dbReference type="STRING" id="887898.HMPREF0551_0711"/>
<reference evidence="2 3" key="1">
    <citation type="submission" date="2010-12" db="EMBL/GenBank/DDBJ databases">
        <authorList>
            <person name="Muzny D."/>
            <person name="Qin X."/>
            <person name="Deng J."/>
            <person name="Jiang H."/>
            <person name="Liu Y."/>
            <person name="Qu J."/>
            <person name="Song X.-Z."/>
            <person name="Zhang L."/>
            <person name="Thornton R."/>
            <person name="Coyle M."/>
            <person name="Francisco L."/>
            <person name="Jackson L."/>
            <person name="Javaid M."/>
            <person name="Korchina V."/>
            <person name="Kovar C."/>
            <person name="Mata R."/>
            <person name="Mathew T."/>
            <person name="Ngo R."/>
            <person name="Nguyen L."/>
            <person name="Nguyen N."/>
            <person name="Okwuonu G."/>
            <person name="Ongeri F."/>
            <person name="Pham C."/>
            <person name="Simmons D."/>
            <person name="Wilczek-Boney K."/>
            <person name="Hale W."/>
            <person name="Jakkamsetti A."/>
            <person name="Pham P."/>
            <person name="Ruth R."/>
            <person name="San Lucas F."/>
            <person name="Warren J."/>
            <person name="Zhang J."/>
            <person name="Zhao Z."/>
            <person name="Zhou C."/>
            <person name="Zhu D."/>
            <person name="Lee S."/>
            <person name="Bess C."/>
            <person name="Blankenburg K."/>
            <person name="Forbes L."/>
            <person name="Fu Q."/>
            <person name="Gubbala S."/>
            <person name="Hirani K."/>
            <person name="Jayaseelan J.C."/>
            <person name="Lara F."/>
            <person name="Munidasa M."/>
            <person name="Palculict T."/>
            <person name="Patil S."/>
            <person name="Pu L.-L."/>
            <person name="Saada N."/>
            <person name="Tang L."/>
            <person name="Weissenberger G."/>
            <person name="Zhu Y."/>
            <person name="Hemphill L."/>
            <person name="Shang Y."/>
            <person name="Youmans B."/>
            <person name="Ayvaz T."/>
            <person name="Ross M."/>
            <person name="Santibanez J."/>
            <person name="Aqrawi P."/>
            <person name="Gross S."/>
            <person name="Joshi V."/>
            <person name="Fowler G."/>
            <person name="Nazareth L."/>
            <person name="Reid J."/>
            <person name="Worley K."/>
            <person name="Petrosino J."/>
            <person name="Highlander S."/>
            <person name="Gibbs R."/>
        </authorList>
    </citation>
    <scope>NUCLEOTIDE SEQUENCE [LARGE SCALE GENOMIC DNA]</scope>
    <source>
        <strain evidence="2 3">ATCC 51599</strain>
    </source>
</reference>
<dbReference type="Proteomes" id="UP000011021">
    <property type="component" value="Unassembled WGS sequence"/>
</dbReference>
<evidence type="ECO:0000313" key="3">
    <source>
        <dbReference type="Proteomes" id="UP000011021"/>
    </source>
</evidence>
<dbReference type="RefSeq" id="WP_005672846.1">
    <property type="nucleotide sequence ID" value="NZ_CP146288.1"/>
</dbReference>
<proteinExistence type="predicted"/>
<feature type="domain" description="Gamma-glutamylcyclotransferase AIG2-like" evidence="1">
    <location>
        <begin position="4"/>
        <end position="111"/>
    </location>
</feature>
<dbReference type="AlphaFoldDB" id="E7RVJ9"/>
<dbReference type="eggNOG" id="COG2105">
    <property type="taxonomic scope" value="Bacteria"/>
</dbReference>
<sequence>MERLFSYGTLQLPDVQTATFGRLLQGQADSLVGFRQEMLAIRDPDVVKLSGKTHHPILLATGNPADTVSGTVFLITPEELAQADKYEVSDYRRVLAPLTSGGSAWAYVAQESSTDAA</sequence>
<dbReference type="CDD" id="cd06661">
    <property type="entry name" value="GGCT_like"/>
    <property type="match status" value="1"/>
</dbReference>
<dbReference type="HOGENOM" id="CLU_152489_0_0_4"/>
<dbReference type="Pfam" id="PF06094">
    <property type="entry name" value="GGACT"/>
    <property type="match status" value="1"/>
</dbReference>
<dbReference type="SUPFAM" id="SSF110857">
    <property type="entry name" value="Gamma-glutamyl cyclotransferase-like"/>
    <property type="match status" value="1"/>
</dbReference>
<gene>
    <name evidence="2" type="ORF">HMPREF0551_0711</name>
</gene>
<evidence type="ECO:0000259" key="1">
    <source>
        <dbReference type="Pfam" id="PF06094"/>
    </source>
</evidence>
<dbReference type="Gene3D" id="3.10.490.10">
    <property type="entry name" value="Gamma-glutamyl cyclotransferase-like"/>
    <property type="match status" value="1"/>
</dbReference>